<dbReference type="Proteomes" id="UP000886005">
    <property type="component" value="Unassembled WGS sequence"/>
</dbReference>
<sequence>MKKTILILISLFWLMSCGGSAKQESDYTQFSDRDMMALANKKFDQGDYKSALEFYNRLLLDYPTSDLHIDVQLKMAETYGRMDRFEDQMDLLLRLVRENIIPNEIPRIYIQFGKFYERSAAFNPGIVTNDSIDYQNALNYYKLATKYEDSNDTEAKAEATYRRGLVEAKIGDINAAISQYQMVPSLYPNSAFSVLAQMKLKNPEDVSELAVTDSALAVYRNELGLVAPEPVEEEAPAVIEENEPSASGDEGNMDETLDMMKENTQEQSLPETETTVPDSL</sequence>
<evidence type="ECO:0000256" key="3">
    <source>
        <dbReference type="SAM" id="SignalP"/>
    </source>
</evidence>
<feature type="signal peptide" evidence="3">
    <location>
        <begin position="1"/>
        <end position="21"/>
    </location>
</feature>
<name>A0A7V1LNI4_CALAY</name>
<accession>A0A7V1LNI4</accession>
<dbReference type="PROSITE" id="PS50005">
    <property type="entry name" value="TPR"/>
    <property type="match status" value="1"/>
</dbReference>
<evidence type="ECO:0000256" key="2">
    <source>
        <dbReference type="SAM" id="MobiDB-lite"/>
    </source>
</evidence>
<protein>
    <submittedName>
        <fullName evidence="4">Tetratricopeptide repeat protein</fullName>
    </submittedName>
</protein>
<evidence type="ECO:0000313" key="4">
    <source>
        <dbReference type="EMBL" id="HED11155.1"/>
    </source>
</evidence>
<feature type="region of interest" description="Disordered" evidence="2">
    <location>
        <begin position="230"/>
        <end position="280"/>
    </location>
</feature>
<dbReference type="PROSITE" id="PS51257">
    <property type="entry name" value="PROKAR_LIPOPROTEIN"/>
    <property type="match status" value="1"/>
</dbReference>
<gene>
    <name evidence="4" type="ORF">ENJ10_10740</name>
</gene>
<dbReference type="Gene3D" id="1.25.40.10">
    <property type="entry name" value="Tetratricopeptide repeat domain"/>
    <property type="match status" value="1"/>
</dbReference>
<feature type="chain" id="PRO_5031075216" evidence="3">
    <location>
        <begin position="22"/>
        <end position="280"/>
    </location>
</feature>
<feature type="compositionally biased region" description="Acidic residues" evidence="2">
    <location>
        <begin position="230"/>
        <end position="243"/>
    </location>
</feature>
<keyword evidence="3" id="KW-0732">Signal</keyword>
<organism evidence="4">
    <name type="scientific">Caldithrix abyssi</name>
    <dbReference type="NCBI Taxonomy" id="187145"/>
    <lineage>
        <taxon>Bacteria</taxon>
        <taxon>Pseudomonadati</taxon>
        <taxon>Calditrichota</taxon>
        <taxon>Calditrichia</taxon>
        <taxon>Calditrichales</taxon>
        <taxon>Calditrichaceae</taxon>
        <taxon>Caldithrix</taxon>
    </lineage>
</organism>
<feature type="repeat" description="TPR" evidence="1">
    <location>
        <begin position="157"/>
        <end position="190"/>
    </location>
</feature>
<dbReference type="Pfam" id="PF13174">
    <property type="entry name" value="TPR_6"/>
    <property type="match status" value="2"/>
</dbReference>
<dbReference type="InterPro" id="IPR011990">
    <property type="entry name" value="TPR-like_helical_dom_sf"/>
</dbReference>
<proteinExistence type="predicted"/>
<comment type="caution">
    <text evidence="4">The sequence shown here is derived from an EMBL/GenBank/DDBJ whole genome shotgun (WGS) entry which is preliminary data.</text>
</comment>
<keyword evidence="1" id="KW-0802">TPR repeat</keyword>
<feature type="compositionally biased region" description="Polar residues" evidence="2">
    <location>
        <begin position="265"/>
        <end position="280"/>
    </location>
</feature>
<dbReference type="EMBL" id="DRLD01000298">
    <property type="protein sequence ID" value="HED11155.1"/>
    <property type="molecule type" value="Genomic_DNA"/>
</dbReference>
<reference evidence="4" key="1">
    <citation type="journal article" date="2020" name="mSystems">
        <title>Genome- and Community-Level Interaction Insights into Carbon Utilization and Element Cycling Functions of Hydrothermarchaeota in Hydrothermal Sediment.</title>
        <authorList>
            <person name="Zhou Z."/>
            <person name="Liu Y."/>
            <person name="Xu W."/>
            <person name="Pan J."/>
            <person name="Luo Z.H."/>
            <person name="Li M."/>
        </authorList>
    </citation>
    <scope>NUCLEOTIDE SEQUENCE [LARGE SCALE GENOMIC DNA]</scope>
    <source>
        <strain evidence="4">HyVt-456</strain>
    </source>
</reference>
<dbReference type="AlphaFoldDB" id="A0A7V1LNI4"/>
<evidence type="ECO:0000256" key="1">
    <source>
        <dbReference type="PROSITE-ProRule" id="PRU00339"/>
    </source>
</evidence>
<dbReference type="SUPFAM" id="SSF48452">
    <property type="entry name" value="TPR-like"/>
    <property type="match status" value="1"/>
</dbReference>
<dbReference type="InterPro" id="IPR019734">
    <property type="entry name" value="TPR_rpt"/>
</dbReference>